<dbReference type="InterPro" id="IPR003115">
    <property type="entry name" value="ParB_N"/>
</dbReference>
<dbReference type="KEGG" id="rml:FF011L_01660"/>
<dbReference type="SUPFAM" id="SSF109709">
    <property type="entry name" value="KorB DNA-binding domain-like"/>
    <property type="match status" value="1"/>
</dbReference>
<feature type="domain" description="ParB-like N-terminal" evidence="1">
    <location>
        <begin position="16"/>
        <end position="105"/>
    </location>
</feature>
<evidence type="ECO:0000313" key="3">
    <source>
        <dbReference type="Proteomes" id="UP000320672"/>
    </source>
</evidence>
<name>A0A517M970_9BACT</name>
<sequence length="270" mass="29899">MIVPQTDSQQSVVETRRIFAKLINPPKNGRHLDLQIVQRLQVSIAEHGLLQPIVVQICESRFTIVAGSHRLAAILALGDEYVEAKVFPAGTPPAQMLIRSLHENSIRSSETVEDTLNRVAALAAFHACSFGKAAKLADISKSKLSKIQTSVKKLSPDAMALARDKKIGIGVLYEVAKKARNEAEQLDWLTAHANRTMSRQDIANAVRKDDSRKIKRSTVKTAIDGISISVTVPAEKSYDQLQESLQQLIKKIQLHRKHGIPFHLLQDVIN</sequence>
<dbReference type="Gene3D" id="3.90.1530.30">
    <property type="match status" value="1"/>
</dbReference>
<dbReference type="PANTHER" id="PTHR33375:SF1">
    <property type="entry name" value="CHROMOSOME-PARTITIONING PROTEIN PARB-RELATED"/>
    <property type="match status" value="1"/>
</dbReference>
<protein>
    <submittedName>
        <fullName evidence="2">Nucleoid occlusion protein</fullName>
    </submittedName>
</protein>
<organism evidence="2 3">
    <name type="scientific">Roseimaritima multifibrata</name>
    <dbReference type="NCBI Taxonomy" id="1930274"/>
    <lineage>
        <taxon>Bacteria</taxon>
        <taxon>Pseudomonadati</taxon>
        <taxon>Planctomycetota</taxon>
        <taxon>Planctomycetia</taxon>
        <taxon>Pirellulales</taxon>
        <taxon>Pirellulaceae</taxon>
        <taxon>Roseimaritima</taxon>
    </lineage>
</organism>
<evidence type="ECO:0000259" key="1">
    <source>
        <dbReference type="SMART" id="SM00470"/>
    </source>
</evidence>
<dbReference type="Proteomes" id="UP000320672">
    <property type="component" value="Chromosome"/>
</dbReference>
<dbReference type="AlphaFoldDB" id="A0A517M970"/>
<dbReference type="GO" id="GO:0005694">
    <property type="term" value="C:chromosome"/>
    <property type="evidence" value="ECO:0007669"/>
    <property type="project" value="TreeGrafter"/>
</dbReference>
<dbReference type="SUPFAM" id="SSF110849">
    <property type="entry name" value="ParB/Sulfiredoxin"/>
    <property type="match status" value="1"/>
</dbReference>
<dbReference type="PANTHER" id="PTHR33375">
    <property type="entry name" value="CHROMOSOME-PARTITIONING PROTEIN PARB-RELATED"/>
    <property type="match status" value="1"/>
</dbReference>
<accession>A0A517M970</accession>
<keyword evidence="3" id="KW-1185">Reference proteome</keyword>
<evidence type="ECO:0000313" key="2">
    <source>
        <dbReference type="EMBL" id="QDS91436.1"/>
    </source>
</evidence>
<dbReference type="OrthoDB" id="276068at2"/>
<reference evidence="2 3" key="1">
    <citation type="submission" date="2019-02" db="EMBL/GenBank/DDBJ databases">
        <title>Deep-cultivation of Planctomycetes and their phenomic and genomic characterization uncovers novel biology.</title>
        <authorList>
            <person name="Wiegand S."/>
            <person name="Jogler M."/>
            <person name="Boedeker C."/>
            <person name="Pinto D."/>
            <person name="Vollmers J."/>
            <person name="Rivas-Marin E."/>
            <person name="Kohn T."/>
            <person name="Peeters S.H."/>
            <person name="Heuer A."/>
            <person name="Rast P."/>
            <person name="Oberbeckmann S."/>
            <person name="Bunk B."/>
            <person name="Jeske O."/>
            <person name="Meyerdierks A."/>
            <person name="Storesund J.E."/>
            <person name="Kallscheuer N."/>
            <person name="Luecker S."/>
            <person name="Lage O.M."/>
            <person name="Pohl T."/>
            <person name="Merkel B.J."/>
            <person name="Hornburger P."/>
            <person name="Mueller R.-W."/>
            <person name="Bruemmer F."/>
            <person name="Labrenz M."/>
            <person name="Spormann A.M."/>
            <person name="Op den Camp H."/>
            <person name="Overmann J."/>
            <person name="Amann R."/>
            <person name="Jetten M.S.M."/>
            <person name="Mascher T."/>
            <person name="Medema M.H."/>
            <person name="Devos D.P."/>
            <person name="Kaster A.-K."/>
            <person name="Ovreas L."/>
            <person name="Rohde M."/>
            <person name="Galperin M.Y."/>
            <person name="Jogler C."/>
        </authorList>
    </citation>
    <scope>NUCLEOTIDE SEQUENCE [LARGE SCALE GENOMIC DNA]</scope>
    <source>
        <strain evidence="2 3">FF011L</strain>
    </source>
</reference>
<dbReference type="GO" id="GO:0007059">
    <property type="term" value="P:chromosome segregation"/>
    <property type="evidence" value="ECO:0007669"/>
    <property type="project" value="TreeGrafter"/>
</dbReference>
<dbReference type="RefSeq" id="WP_145349504.1">
    <property type="nucleotide sequence ID" value="NZ_CP036262.1"/>
</dbReference>
<dbReference type="Pfam" id="PF02195">
    <property type="entry name" value="ParB_N"/>
    <property type="match status" value="1"/>
</dbReference>
<dbReference type="InterPro" id="IPR050336">
    <property type="entry name" value="Chromosome_partition/occlusion"/>
</dbReference>
<dbReference type="EMBL" id="CP036262">
    <property type="protein sequence ID" value="QDS91436.1"/>
    <property type="molecule type" value="Genomic_DNA"/>
</dbReference>
<proteinExistence type="predicted"/>
<gene>
    <name evidence="2" type="primary">noc</name>
    <name evidence="2" type="ORF">FF011L_01660</name>
</gene>
<dbReference type="SMART" id="SM00470">
    <property type="entry name" value="ParB"/>
    <property type="match status" value="1"/>
</dbReference>
<dbReference type="InterPro" id="IPR036086">
    <property type="entry name" value="ParB/Sulfiredoxin_sf"/>
</dbReference>